<comment type="similarity">
    <text evidence="1">Belongs to the LysR transcriptional regulatory family.</text>
</comment>
<protein>
    <submittedName>
        <fullName evidence="6">LysR family transcriptional regulator</fullName>
    </submittedName>
</protein>
<dbReference type="InterPro" id="IPR005119">
    <property type="entry name" value="LysR_subst-bd"/>
</dbReference>
<dbReference type="Gene3D" id="1.10.10.10">
    <property type="entry name" value="Winged helix-like DNA-binding domain superfamily/Winged helix DNA-binding domain"/>
    <property type="match status" value="1"/>
</dbReference>
<dbReference type="EMBL" id="NQMS01000002">
    <property type="protein sequence ID" value="PAV97182.1"/>
    <property type="molecule type" value="Genomic_DNA"/>
</dbReference>
<dbReference type="InterPro" id="IPR036388">
    <property type="entry name" value="WH-like_DNA-bd_sf"/>
</dbReference>
<accession>A0A2A2MDZ5</accession>
<keyword evidence="3" id="KW-0238">DNA-binding</keyword>
<evidence type="ECO:0000259" key="5">
    <source>
        <dbReference type="PROSITE" id="PS50931"/>
    </source>
</evidence>
<dbReference type="OrthoDB" id="646694at2"/>
<dbReference type="SUPFAM" id="SSF53850">
    <property type="entry name" value="Periplasmic binding protein-like II"/>
    <property type="match status" value="1"/>
</dbReference>
<name>A0A2A2MDZ5_9GAMM</name>
<gene>
    <name evidence="6" type="ORF">CJD50_05840</name>
</gene>
<feature type="domain" description="HTH lysR-type" evidence="5">
    <location>
        <begin position="1"/>
        <end position="58"/>
    </location>
</feature>
<dbReference type="GO" id="GO:0003700">
    <property type="term" value="F:DNA-binding transcription factor activity"/>
    <property type="evidence" value="ECO:0007669"/>
    <property type="project" value="InterPro"/>
</dbReference>
<dbReference type="KEGG" id="hpar:AL518_11670"/>
<dbReference type="FunFam" id="1.10.10.10:FF:000001">
    <property type="entry name" value="LysR family transcriptional regulator"/>
    <property type="match status" value="1"/>
</dbReference>
<dbReference type="GeneID" id="69639227"/>
<reference evidence="6 7" key="1">
    <citation type="submission" date="2017-08" db="EMBL/GenBank/DDBJ databases">
        <title>Draft Genome Sequence of Hafnia alvei CITHA-6 Isolated from Raw Bovine Milk.</title>
        <authorList>
            <person name="Culligan E.P."/>
            <person name="Mcsweeney A."/>
            <person name="O'Doherty C."/>
            <person name="Gleeson E."/>
            <person name="O'Riordan D."/>
            <person name="Sleator R.D."/>
        </authorList>
    </citation>
    <scope>NUCLEOTIDE SEQUENCE [LARGE SCALE GENOMIC DNA]</scope>
    <source>
        <strain evidence="6 7">CITHA-6</strain>
    </source>
</reference>
<keyword evidence="7" id="KW-1185">Reference proteome</keyword>
<organism evidence="6 7">
    <name type="scientific">Hafnia paralvei</name>
    <dbReference type="NCBI Taxonomy" id="546367"/>
    <lineage>
        <taxon>Bacteria</taxon>
        <taxon>Pseudomonadati</taxon>
        <taxon>Pseudomonadota</taxon>
        <taxon>Gammaproteobacteria</taxon>
        <taxon>Enterobacterales</taxon>
        <taxon>Hafniaceae</taxon>
        <taxon>Hafnia</taxon>
    </lineage>
</organism>
<evidence type="ECO:0000256" key="1">
    <source>
        <dbReference type="ARBA" id="ARBA00009437"/>
    </source>
</evidence>
<sequence>MDLKRLKYFCKVVEQGSISQAARVLNMAQPPLSKRIQELEEELNAPLFVRNGNRLETTDAGYYLYRKVCEILRQVEDTARETTKISNRETQILRIGLTHLFQNYFKPLLLELHRRYPEVELNISVLDSSHLESHLNDSLIDIALIQKPRKTEGYDCLVFSPVPIVAVIAKKLLPEVPQSPFPYLELSQFPLVLLHRARDAGTYEILLDHFRKGGKEQRVIMQVTQPGVILDWLESGLEAATLLPASEVDARKLSHCHVVDVFPSPMVFFPALVKTSMAPYTQEVMDIIKEGFPFKLSKEIK</sequence>
<dbReference type="InterPro" id="IPR000847">
    <property type="entry name" value="LysR_HTH_N"/>
</dbReference>
<dbReference type="CDD" id="cd05466">
    <property type="entry name" value="PBP2_LTTR_substrate"/>
    <property type="match status" value="1"/>
</dbReference>
<dbReference type="PANTHER" id="PTHR30126">
    <property type="entry name" value="HTH-TYPE TRANSCRIPTIONAL REGULATOR"/>
    <property type="match status" value="1"/>
</dbReference>
<keyword evidence="4" id="KW-0804">Transcription</keyword>
<dbReference type="AlphaFoldDB" id="A0A2A2MDZ5"/>
<dbReference type="Proteomes" id="UP000218796">
    <property type="component" value="Unassembled WGS sequence"/>
</dbReference>
<dbReference type="SUPFAM" id="SSF46785">
    <property type="entry name" value="Winged helix' DNA-binding domain"/>
    <property type="match status" value="1"/>
</dbReference>
<dbReference type="PRINTS" id="PR00039">
    <property type="entry name" value="HTHLYSR"/>
</dbReference>
<dbReference type="InterPro" id="IPR036390">
    <property type="entry name" value="WH_DNA-bd_sf"/>
</dbReference>
<keyword evidence="2" id="KW-0805">Transcription regulation</keyword>
<dbReference type="Gene3D" id="3.40.190.290">
    <property type="match status" value="1"/>
</dbReference>
<dbReference type="Pfam" id="PF03466">
    <property type="entry name" value="LysR_substrate"/>
    <property type="match status" value="1"/>
</dbReference>
<dbReference type="GO" id="GO:0000976">
    <property type="term" value="F:transcription cis-regulatory region binding"/>
    <property type="evidence" value="ECO:0007669"/>
    <property type="project" value="TreeGrafter"/>
</dbReference>
<evidence type="ECO:0000256" key="2">
    <source>
        <dbReference type="ARBA" id="ARBA00023015"/>
    </source>
</evidence>
<dbReference type="PROSITE" id="PS50931">
    <property type="entry name" value="HTH_LYSR"/>
    <property type="match status" value="1"/>
</dbReference>
<evidence type="ECO:0000256" key="4">
    <source>
        <dbReference type="ARBA" id="ARBA00023163"/>
    </source>
</evidence>
<dbReference type="Pfam" id="PF00126">
    <property type="entry name" value="HTH_1"/>
    <property type="match status" value="1"/>
</dbReference>
<proteinExistence type="inferred from homology"/>
<evidence type="ECO:0000313" key="7">
    <source>
        <dbReference type="Proteomes" id="UP000218796"/>
    </source>
</evidence>
<evidence type="ECO:0000256" key="3">
    <source>
        <dbReference type="ARBA" id="ARBA00023125"/>
    </source>
</evidence>
<evidence type="ECO:0000313" key="6">
    <source>
        <dbReference type="EMBL" id="PAV97182.1"/>
    </source>
</evidence>
<dbReference type="RefSeq" id="WP_008813984.1">
    <property type="nucleotide sequence ID" value="NZ_CALECD010000091.1"/>
</dbReference>
<dbReference type="PANTHER" id="PTHR30126:SF39">
    <property type="entry name" value="HTH-TYPE TRANSCRIPTIONAL REGULATOR CYSL"/>
    <property type="match status" value="1"/>
</dbReference>
<comment type="caution">
    <text evidence="6">The sequence shown here is derived from an EMBL/GenBank/DDBJ whole genome shotgun (WGS) entry which is preliminary data.</text>
</comment>